<dbReference type="Gene3D" id="3.40.390.10">
    <property type="entry name" value="Collagenase (Catalytic Domain)"/>
    <property type="match status" value="1"/>
</dbReference>
<evidence type="ECO:0000313" key="10">
    <source>
        <dbReference type="EMBL" id="PFH56179.1"/>
    </source>
</evidence>
<organism evidence="10 11">
    <name type="scientific">Ophiocordyceps unilateralis</name>
    <name type="common">Zombie-ant fungus</name>
    <name type="synonym">Torrubia unilateralis</name>
    <dbReference type="NCBI Taxonomy" id="268505"/>
    <lineage>
        <taxon>Eukaryota</taxon>
        <taxon>Fungi</taxon>
        <taxon>Dikarya</taxon>
        <taxon>Ascomycota</taxon>
        <taxon>Pezizomycotina</taxon>
        <taxon>Sordariomycetes</taxon>
        <taxon>Hypocreomycetidae</taxon>
        <taxon>Hypocreales</taxon>
        <taxon>Ophiocordycipitaceae</taxon>
        <taxon>Ophiocordyceps</taxon>
    </lineage>
</organism>
<feature type="signal peptide" evidence="8">
    <location>
        <begin position="1"/>
        <end position="18"/>
    </location>
</feature>
<accession>A0A2A9P424</accession>
<dbReference type="GO" id="GO:0005758">
    <property type="term" value="C:mitochondrial intermembrane space"/>
    <property type="evidence" value="ECO:0007669"/>
    <property type="project" value="TreeGrafter"/>
</dbReference>
<feature type="chain" id="PRO_5013310009" description="Peptidase M3A/M3B catalytic domain-containing protein" evidence="8">
    <location>
        <begin position="19"/>
        <end position="780"/>
    </location>
</feature>
<protein>
    <recommendedName>
        <fullName evidence="9">Peptidase M3A/M3B catalytic domain-containing protein</fullName>
    </recommendedName>
</protein>
<dbReference type="InterPro" id="IPR024079">
    <property type="entry name" value="MetalloPept_cat_dom_sf"/>
</dbReference>
<keyword evidence="11" id="KW-1185">Reference proteome</keyword>
<sequence length="780" mass="87690">MLPLRLLLALAGILVVQARIGFGEPRSQPPFAPSPTDVGLKSGPVQRVQQTPDFKQPPQPPYVFKATAESIRADGRQWMKEMKAKYDDVVANVQPENATFANVLEPILVRDNSSAPSEHLLGFYLTVSADAAIRAASSEFRQLLSSFQLEMHSRKDYAALVEAVHDSARNQSLEAEQLRILRSHHQQLLLRGLGRPNNQRVVEAGTKKLHNLASIGNVSNNATEMEKELKDLSLKANRNLVENNGSIWFTREELEGVPKRELKWDELEKGSGENEGKLRLTFEPSHAHSIMTHAVNETTRLEYYIAFNNKDDINAPLFHRLAVLRDAKARQAGHSNHASMRTAGMMAKTPDAVKDFLGDLRNRLQDEGARELAPILENKKRHYEKRNASFDGNLFAWDIGFYSHGDRGGEDEEPVKDEVEMDAVETAVSVSDYFPMDTTMERMLGLVGKLFGLVFVELQAEDLARLSATGKAEDLAWHQDVTTYAVWDDEEAGHGFIGYLYLDLYLRDHKPGGAFNFNLVPGFSRSDGSRNYPSTVVVSSLSKPPSPRPMLLSHSEMVMVFHELGHAMHDLLSRTKYACLHGTQVAVDFVEAPSQMLENWTWLPGVIKSLSRHWQTDESMPDSTVDGLVASRKSMKAHNTLGMLHYSLFDMEMHSPKTHEDARKLDLSKLWNGLRRNVTGIKGPEELGLGSDWGHKYASLGHLVGGYDAAYYSYLWSLVYSADMYHSVFEKDPMNGDEGRRYRRTVLEKGGSMDEMEMLEEFLGRKPNSEAFYKQLGLAE</sequence>
<reference evidence="10 11" key="2">
    <citation type="journal article" date="2017" name="Sci. Rep.">
        <title>Ant-infecting Ophiocordyceps genomes reveal a high diversity of potential behavioral manipulation genes and a possible major role for enterotoxins.</title>
        <authorList>
            <person name="de Bekker C."/>
            <person name="Ohm R.A."/>
            <person name="Evans H.C."/>
            <person name="Brachmann A."/>
            <person name="Hughes D.P."/>
        </authorList>
    </citation>
    <scope>NUCLEOTIDE SEQUENCE [LARGE SCALE GENOMIC DNA]</scope>
    <source>
        <strain evidence="10 11">SC16a</strain>
    </source>
</reference>
<keyword evidence="3 7" id="KW-0479">Metal-binding</keyword>
<dbReference type="GO" id="GO:0004222">
    <property type="term" value="F:metalloendopeptidase activity"/>
    <property type="evidence" value="ECO:0007669"/>
    <property type="project" value="InterPro"/>
</dbReference>
<dbReference type="CDD" id="cd06455">
    <property type="entry name" value="M3A_TOP"/>
    <property type="match status" value="1"/>
</dbReference>
<dbReference type="InterPro" id="IPR024077">
    <property type="entry name" value="Neurolysin/TOP_dom2"/>
</dbReference>
<feature type="domain" description="Peptidase M3A/M3B catalytic" evidence="9">
    <location>
        <begin position="290"/>
        <end position="777"/>
    </location>
</feature>
<proteinExistence type="inferred from homology"/>
<reference evidence="10 11" key="1">
    <citation type="journal article" date="2015" name="BMC Genomics">
        <title>Gene expression during zombie ant biting behavior reflects the complexity underlying fungal parasitic behavioral manipulation.</title>
        <authorList>
            <person name="de Bekker C."/>
            <person name="Ohm R.A."/>
            <person name="Loreto R.G."/>
            <person name="Sebastian A."/>
            <person name="Albert I."/>
            <person name="Merrow M."/>
            <person name="Brachmann A."/>
            <person name="Hughes D.P."/>
        </authorList>
    </citation>
    <scope>NUCLEOTIDE SEQUENCE [LARGE SCALE GENOMIC DNA]</scope>
    <source>
        <strain evidence="10 11">SC16a</strain>
    </source>
</reference>
<dbReference type="InterPro" id="IPR045090">
    <property type="entry name" value="Pept_M3A_M3B"/>
</dbReference>
<evidence type="ECO:0000256" key="2">
    <source>
        <dbReference type="ARBA" id="ARBA00022670"/>
    </source>
</evidence>
<dbReference type="SUPFAM" id="SSF55486">
    <property type="entry name" value="Metalloproteases ('zincins'), catalytic domain"/>
    <property type="match status" value="1"/>
</dbReference>
<dbReference type="PANTHER" id="PTHR11804">
    <property type="entry name" value="PROTEASE M3 THIMET OLIGOPEPTIDASE-RELATED"/>
    <property type="match status" value="1"/>
</dbReference>
<evidence type="ECO:0000256" key="5">
    <source>
        <dbReference type="ARBA" id="ARBA00022833"/>
    </source>
</evidence>
<dbReference type="PANTHER" id="PTHR11804:SF84">
    <property type="entry name" value="SACCHAROLYSIN"/>
    <property type="match status" value="1"/>
</dbReference>
<dbReference type="OrthoDB" id="534666at2759"/>
<dbReference type="AlphaFoldDB" id="A0A2A9P424"/>
<dbReference type="InterPro" id="IPR024080">
    <property type="entry name" value="Neurolysin/TOP_N"/>
</dbReference>
<comment type="similarity">
    <text evidence="1 7">Belongs to the peptidase M3 family.</text>
</comment>
<comment type="cofactor">
    <cofactor evidence="7">
        <name>Zn(2+)</name>
        <dbReference type="ChEBI" id="CHEBI:29105"/>
    </cofactor>
    <text evidence="7">Binds 1 zinc ion.</text>
</comment>
<keyword evidence="2 7" id="KW-0645">Protease</keyword>
<dbReference type="Gene3D" id="1.20.1050.40">
    <property type="entry name" value="Endopeptidase. Chain P, domain 1"/>
    <property type="match status" value="1"/>
</dbReference>
<keyword evidence="6 7" id="KW-0482">Metalloprotease</keyword>
<dbReference type="GO" id="GO:0006508">
    <property type="term" value="P:proteolysis"/>
    <property type="evidence" value="ECO:0007669"/>
    <property type="project" value="UniProtKB-KW"/>
</dbReference>
<evidence type="ECO:0000259" key="9">
    <source>
        <dbReference type="Pfam" id="PF01432"/>
    </source>
</evidence>
<evidence type="ECO:0000256" key="1">
    <source>
        <dbReference type="ARBA" id="ARBA00006040"/>
    </source>
</evidence>
<comment type="caution">
    <text evidence="10">The sequence shown here is derived from an EMBL/GenBank/DDBJ whole genome shotgun (WGS) entry which is preliminary data.</text>
</comment>
<evidence type="ECO:0000256" key="8">
    <source>
        <dbReference type="SAM" id="SignalP"/>
    </source>
</evidence>
<dbReference type="GO" id="GO:0006518">
    <property type="term" value="P:peptide metabolic process"/>
    <property type="evidence" value="ECO:0007669"/>
    <property type="project" value="TreeGrafter"/>
</dbReference>
<keyword evidence="4 7" id="KW-0378">Hydrolase</keyword>
<name>A0A2A9P424_OPHUN</name>
<dbReference type="Pfam" id="PF01432">
    <property type="entry name" value="Peptidase_M3"/>
    <property type="match status" value="1"/>
</dbReference>
<dbReference type="InterPro" id="IPR001567">
    <property type="entry name" value="Pept_M3A_M3B_dom"/>
</dbReference>
<dbReference type="Gene3D" id="1.10.1370.10">
    <property type="entry name" value="Neurolysin, domain 3"/>
    <property type="match status" value="1"/>
</dbReference>
<evidence type="ECO:0000256" key="7">
    <source>
        <dbReference type="RuleBase" id="RU003435"/>
    </source>
</evidence>
<gene>
    <name evidence="10" type="ORF">XA68_16922</name>
</gene>
<dbReference type="EMBL" id="LAZP02000639">
    <property type="protein sequence ID" value="PFH56179.1"/>
    <property type="molecule type" value="Genomic_DNA"/>
</dbReference>
<dbReference type="Proteomes" id="UP000037136">
    <property type="component" value="Unassembled WGS sequence"/>
</dbReference>
<keyword evidence="5 7" id="KW-0862">Zinc</keyword>
<evidence type="ECO:0000256" key="6">
    <source>
        <dbReference type="ARBA" id="ARBA00023049"/>
    </source>
</evidence>
<keyword evidence="8" id="KW-0732">Signal</keyword>
<dbReference type="GO" id="GO:0046872">
    <property type="term" value="F:metal ion binding"/>
    <property type="evidence" value="ECO:0007669"/>
    <property type="project" value="UniProtKB-UniRule"/>
</dbReference>
<evidence type="ECO:0000313" key="11">
    <source>
        <dbReference type="Proteomes" id="UP000037136"/>
    </source>
</evidence>
<dbReference type="STRING" id="268505.A0A2A9P424"/>
<dbReference type="FunFam" id="3.40.390.10:FF:000074">
    <property type="entry name" value="Metalloprotease"/>
    <property type="match status" value="1"/>
</dbReference>
<evidence type="ECO:0000256" key="4">
    <source>
        <dbReference type="ARBA" id="ARBA00022801"/>
    </source>
</evidence>
<evidence type="ECO:0000256" key="3">
    <source>
        <dbReference type="ARBA" id="ARBA00022723"/>
    </source>
</evidence>